<proteinExistence type="predicted"/>
<accession>A0AA35SPQ5</accession>
<dbReference type="GO" id="GO:0004725">
    <property type="term" value="F:protein tyrosine phosphatase activity"/>
    <property type="evidence" value="ECO:0007669"/>
    <property type="project" value="UniProtKB-EC"/>
</dbReference>
<dbReference type="EC" id="3.1.3.48" evidence="1"/>
<reference evidence="7" key="1">
    <citation type="submission" date="2023-03" db="EMBL/GenBank/DDBJ databases">
        <authorList>
            <person name="Steffen K."/>
            <person name="Cardenas P."/>
        </authorList>
    </citation>
    <scope>NUCLEOTIDE SEQUENCE</scope>
</reference>
<evidence type="ECO:0000259" key="5">
    <source>
        <dbReference type="PROSITE" id="PS50055"/>
    </source>
</evidence>
<feature type="domain" description="Tyrosine specific protein phosphatases" evidence="6">
    <location>
        <begin position="146"/>
        <end position="221"/>
    </location>
</feature>
<dbReference type="FunFam" id="3.90.190.10:FF:000102">
    <property type="entry name" value="Receptor-type tyrosine-protein phosphatase"/>
    <property type="match status" value="1"/>
</dbReference>
<dbReference type="EMBL" id="CASHTH010002614">
    <property type="protein sequence ID" value="CAI8032656.1"/>
    <property type="molecule type" value="Genomic_DNA"/>
</dbReference>
<name>A0AA35SPQ5_GEOBA</name>
<evidence type="ECO:0000259" key="6">
    <source>
        <dbReference type="PROSITE" id="PS50056"/>
    </source>
</evidence>
<keyword evidence="7" id="KW-0675">Receptor</keyword>
<evidence type="ECO:0000256" key="3">
    <source>
        <dbReference type="ARBA" id="ARBA00022912"/>
    </source>
</evidence>
<dbReference type="SUPFAM" id="SSF52799">
    <property type="entry name" value="(Phosphotyrosine protein) phosphatases II"/>
    <property type="match status" value="2"/>
</dbReference>
<keyword evidence="2" id="KW-0378">Hydrolase</keyword>
<keyword evidence="3" id="KW-0904">Protein phosphatase</keyword>
<keyword evidence="8" id="KW-1185">Reference proteome</keyword>
<evidence type="ECO:0000256" key="1">
    <source>
        <dbReference type="ARBA" id="ARBA00013064"/>
    </source>
</evidence>
<dbReference type="InterPro" id="IPR050348">
    <property type="entry name" value="Protein-Tyr_Phosphatase"/>
</dbReference>
<sequence length="542" mass="61581">MDGYNRSSVYIAAQGPMPNTIADFWRMIWEYKIQHIVILTKCLEAGRRQKCGKACVWNHCGCIPLNPQPLFLLRKCEQYWADNIGDVFETQDKKMEITTTSSMPFADFEIRTFNAKNTTAPDEKPLALTQYHFTSWPDHGVPKFATSLISFIRRVQKAHNKEDGVPLLVHCSAGVGRTGTFMLLDSMLERIKAEKTVNVYEFLTGLRRRRVLMVQTLPQYVFIHDALCELITCGETDIAAPALKVKIQRLSKVIPGKGVTGFQEQFQLLDQVSRKPEEDDCSEAREHYNRSKNRYADRLPYNLSRARLRPTGEDGSEYINASFLDGYKKRNAYIATQGPLLNTVGDFWRLMWEFKSKVMVMLCSLSEDGHEACHPFWPYDEGSTAKYGKITVTLQTETSYDSFIQRKMLIQDDKAVQMGPGEGVVVTQFQLPDWPEHGRPVSTGAVVEMLDMITKAQMNTGNRAITILCNDGVGRTGTFICLHSQLERLKTEGVVDFFQAVKSARIQRAGLVPDADQYAYCHEVLADFVNSYDNYANFKDVV</sequence>
<dbReference type="PROSITE" id="PS50055">
    <property type="entry name" value="TYR_PHOSPHATASE_PTP"/>
    <property type="match status" value="2"/>
</dbReference>
<protein>
    <recommendedName>
        <fullName evidence="1">protein-tyrosine-phosphatase</fullName>
        <ecNumber evidence="1">3.1.3.48</ecNumber>
    </recommendedName>
</protein>
<dbReference type="Gene3D" id="3.90.190.10">
    <property type="entry name" value="Protein tyrosine phosphatase superfamily"/>
    <property type="match status" value="2"/>
</dbReference>
<dbReference type="InterPro" id="IPR029021">
    <property type="entry name" value="Prot-tyrosine_phosphatase-like"/>
</dbReference>
<dbReference type="PANTHER" id="PTHR19134:SF531">
    <property type="entry name" value="TYROSINE-PROTEIN PHOSPHATASE LAR"/>
    <property type="match status" value="1"/>
</dbReference>
<dbReference type="PANTHER" id="PTHR19134">
    <property type="entry name" value="RECEPTOR-TYPE TYROSINE-PROTEIN PHOSPHATASE"/>
    <property type="match status" value="1"/>
</dbReference>
<dbReference type="InterPro" id="IPR000242">
    <property type="entry name" value="PTP_cat"/>
</dbReference>
<evidence type="ECO:0000313" key="8">
    <source>
        <dbReference type="Proteomes" id="UP001174909"/>
    </source>
</evidence>
<gene>
    <name evidence="7" type="ORF">GBAR_LOCUS18443</name>
</gene>
<dbReference type="SMART" id="SM00194">
    <property type="entry name" value="PTPc"/>
    <property type="match status" value="2"/>
</dbReference>
<dbReference type="SMART" id="SM00404">
    <property type="entry name" value="PTPc_motif"/>
    <property type="match status" value="2"/>
</dbReference>
<evidence type="ECO:0000256" key="4">
    <source>
        <dbReference type="ARBA" id="ARBA00051722"/>
    </source>
</evidence>
<dbReference type="InterPro" id="IPR003595">
    <property type="entry name" value="Tyr_Pase_cat"/>
</dbReference>
<dbReference type="PRINTS" id="PR00700">
    <property type="entry name" value="PRTYPHPHTASE"/>
</dbReference>
<comment type="catalytic activity">
    <reaction evidence="4">
        <text>O-phospho-L-tyrosyl-[protein] + H2O = L-tyrosyl-[protein] + phosphate</text>
        <dbReference type="Rhea" id="RHEA:10684"/>
        <dbReference type="Rhea" id="RHEA-COMP:10136"/>
        <dbReference type="Rhea" id="RHEA-COMP:20101"/>
        <dbReference type="ChEBI" id="CHEBI:15377"/>
        <dbReference type="ChEBI" id="CHEBI:43474"/>
        <dbReference type="ChEBI" id="CHEBI:46858"/>
        <dbReference type="ChEBI" id="CHEBI:61978"/>
        <dbReference type="EC" id="3.1.3.48"/>
    </reaction>
</comment>
<dbReference type="AlphaFoldDB" id="A0AA35SPQ5"/>
<evidence type="ECO:0000313" key="7">
    <source>
        <dbReference type="EMBL" id="CAI8032656.1"/>
    </source>
</evidence>
<feature type="domain" description="Tyrosine specific protein phosphatases" evidence="6">
    <location>
        <begin position="444"/>
        <end position="519"/>
    </location>
</feature>
<dbReference type="InterPro" id="IPR000387">
    <property type="entry name" value="Tyr_Pase_dom"/>
</dbReference>
<evidence type="ECO:0000256" key="2">
    <source>
        <dbReference type="ARBA" id="ARBA00022801"/>
    </source>
</evidence>
<comment type="caution">
    <text evidence="7">The sequence shown here is derived from an EMBL/GenBank/DDBJ whole genome shotgun (WGS) entry which is preliminary data.</text>
</comment>
<dbReference type="PROSITE" id="PS50056">
    <property type="entry name" value="TYR_PHOSPHATASE_2"/>
    <property type="match status" value="2"/>
</dbReference>
<dbReference type="PROSITE" id="PS00383">
    <property type="entry name" value="TYR_PHOSPHATASE_1"/>
    <property type="match status" value="1"/>
</dbReference>
<dbReference type="Proteomes" id="UP001174909">
    <property type="component" value="Unassembled WGS sequence"/>
</dbReference>
<dbReference type="InterPro" id="IPR016130">
    <property type="entry name" value="Tyr_Pase_AS"/>
</dbReference>
<organism evidence="7 8">
    <name type="scientific">Geodia barretti</name>
    <name type="common">Barrett's horny sponge</name>
    <dbReference type="NCBI Taxonomy" id="519541"/>
    <lineage>
        <taxon>Eukaryota</taxon>
        <taxon>Metazoa</taxon>
        <taxon>Porifera</taxon>
        <taxon>Demospongiae</taxon>
        <taxon>Heteroscleromorpha</taxon>
        <taxon>Tetractinellida</taxon>
        <taxon>Astrophorina</taxon>
        <taxon>Geodiidae</taxon>
        <taxon>Geodia</taxon>
    </lineage>
</organism>
<feature type="domain" description="Tyrosine-protein phosphatase" evidence="5">
    <location>
        <begin position="262"/>
        <end position="528"/>
    </location>
</feature>
<dbReference type="Pfam" id="PF00102">
    <property type="entry name" value="Y_phosphatase"/>
    <property type="match status" value="3"/>
</dbReference>
<dbReference type="CDD" id="cd00047">
    <property type="entry name" value="PTPc"/>
    <property type="match status" value="1"/>
</dbReference>
<feature type="domain" description="Tyrosine-protein phosphatase" evidence="5">
    <location>
        <begin position="1"/>
        <end position="230"/>
    </location>
</feature>